<proteinExistence type="predicted"/>
<dbReference type="Proteomes" id="UP000251942">
    <property type="component" value="Unassembled WGS sequence"/>
</dbReference>
<dbReference type="PANTHER" id="PTHR33973:SF4">
    <property type="entry name" value="OS07G0153300 PROTEIN"/>
    <property type="match status" value="1"/>
</dbReference>
<dbReference type="PANTHER" id="PTHR33973">
    <property type="entry name" value="OS07G0153300 PROTEIN"/>
    <property type="match status" value="1"/>
</dbReference>
<organism evidence="1 3">
    <name type="scientific">Legionella feeleii</name>
    <dbReference type="NCBI Taxonomy" id="453"/>
    <lineage>
        <taxon>Bacteria</taxon>
        <taxon>Pseudomonadati</taxon>
        <taxon>Pseudomonadota</taxon>
        <taxon>Gammaproteobacteria</taxon>
        <taxon>Legionellales</taxon>
        <taxon>Legionellaceae</taxon>
        <taxon>Legionella</taxon>
    </lineage>
</organism>
<evidence type="ECO:0000313" key="1">
    <source>
        <dbReference type="EMBL" id="KTD05184.1"/>
    </source>
</evidence>
<evidence type="ECO:0000313" key="3">
    <source>
        <dbReference type="Proteomes" id="UP000054698"/>
    </source>
</evidence>
<dbReference type="OrthoDB" id="9778801at2"/>
<dbReference type="EMBL" id="LNYB01000002">
    <property type="protein sequence ID" value="KTD05184.1"/>
    <property type="molecule type" value="Genomic_DNA"/>
</dbReference>
<protein>
    <submittedName>
        <fullName evidence="2">Protein of uncharacterized function (DUF1365)</fullName>
    </submittedName>
</protein>
<keyword evidence="3" id="KW-1185">Reference proteome</keyword>
<gene>
    <name evidence="1" type="ORF">Lfee_0020</name>
    <name evidence="2" type="ORF">NCTC12022_01800</name>
</gene>
<dbReference type="EMBL" id="UASS01000015">
    <property type="protein sequence ID" value="SPX61062.1"/>
    <property type="molecule type" value="Genomic_DNA"/>
</dbReference>
<dbReference type="InterPro" id="IPR010775">
    <property type="entry name" value="DUF1365"/>
</dbReference>
<dbReference type="Pfam" id="PF07103">
    <property type="entry name" value="DUF1365"/>
    <property type="match status" value="1"/>
</dbReference>
<sequence>MNISTLHSAIYKGSVIHRRYGPVRHQFSYNVFMVFLDLDELSTLFDSYWFWSVGRYNIAQFKRSDHLGDPANDLKQEVYKLVEEKTGHRLEGPVRLLTHLRYWGYCFNPVSFYYCYDATGKRLEAIVAEVNNTPWNEQHTYVLTVSQNLASHEYQHFVFDKDFHVSPLMSMDMIYDWRLSAPNEKIFVHMKNIHQNIKVFNASLCLNRQEITARNLARILIQHPFMTGKIIIAIHWQALKIWLKGAKFHVHPKKR</sequence>
<dbReference type="RefSeq" id="WP_058443244.1">
    <property type="nucleotide sequence ID" value="NZ_CAAAHT010000043.1"/>
</dbReference>
<evidence type="ECO:0000313" key="4">
    <source>
        <dbReference type="Proteomes" id="UP000251942"/>
    </source>
</evidence>
<dbReference type="STRING" id="453.Lfee_0020"/>
<reference evidence="2 4" key="2">
    <citation type="submission" date="2018-06" db="EMBL/GenBank/DDBJ databases">
        <authorList>
            <consortium name="Pathogen Informatics"/>
            <person name="Doyle S."/>
        </authorList>
    </citation>
    <scope>NUCLEOTIDE SEQUENCE [LARGE SCALE GENOMIC DNA]</scope>
    <source>
        <strain evidence="2 4">NCTC12022</strain>
    </source>
</reference>
<reference evidence="1 3" key="1">
    <citation type="submission" date="2015-11" db="EMBL/GenBank/DDBJ databases">
        <title>Genomic analysis of 38 Legionella species identifies large and diverse effector repertoires.</title>
        <authorList>
            <person name="Burstein D."/>
            <person name="Amaro F."/>
            <person name="Zusman T."/>
            <person name="Lifshitz Z."/>
            <person name="Cohen O."/>
            <person name="Gilbert J.A."/>
            <person name="Pupko T."/>
            <person name="Shuman H.A."/>
            <person name="Segal G."/>
        </authorList>
    </citation>
    <scope>NUCLEOTIDE SEQUENCE [LARGE SCALE GENOMIC DNA]</scope>
    <source>
        <strain evidence="1 3">WO-44C</strain>
    </source>
</reference>
<dbReference type="AlphaFoldDB" id="A0A0W0UB33"/>
<dbReference type="PATRIC" id="fig|453.4.peg.24"/>
<name>A0A0W0UB33_9GAMM</name>
<evidence type="ECO:0000313" key="2">
    <source>
        <dbReference type="EMBL" id="SPX61062.1"/>
    </source>
</evidence>
<accession>A0A0W0UB33</accession>
<dbReference type="Proteomes" id="UP000054698">
    <property type="component" value="Unassembled WGS sequence"/>
</dbReference>